<protein>
    <submittedName>
        <fullName evidence="2">Uncharacterized protein</fullName>
    </submittedName>
</protein>
<gene>
    <name evidence="2" type="ORF">F0562_008614</name>
</gene>
<reference evidence="2 3" key="1">
    <citation type="submission" date="2019-09" db="EMBL/GenBank/DDBJ databases">
        <title>A chromosome-level genome assembly of the Chinese tupelo Nyssa sinensis.</title>
        <authorList>
            <person name="Yang X."/>
            <person name="Kang M."/>
            <person name="Yang Y."/>
            <person name="Xiong H."/>
            <person name="Wang M."/>
            <person name="Zhang Z."/>
            <person name="Wang Z."/>
            <person name="Wu H."/>
            <person name="Ma T."/>
            <person name="Liu J."/>
            <person name="Xi Z."/>
        </authorList>
    </citation>
    <scope>NUCLEOTIDE SEQUENCE [LARGE SCALE GENOMIC DNA]</scope>
    <source>
        <strain evidence="2">J267</strain>
        <tissue evidence="2">Leaf</tissue>
    </source>
</reference>
<evidence type="ECO:0000313" key="3">
    <source>
        <dbReference type="Proteomes" id="UP000325577"/>
    </source>
</evidence>
<proteinExistence type="predicted"/>
<feature type="compositionally biased region" description="Low complexity" evidence="1">
    <location>
        <begin position="12"/>
        <end position="34"/>
    </location>
</feature>
<sequence>MQDPSTYIQIKSSNPKHSSSSSSSSASSSSSSVLSSTTQAVPKSELSGMYGDISLAVVSVLFPQFFVGSVDSCLLKKVVDFNF</sequence>
<dbReference type="AlphaFoldDB" id="A0A5J5ACG2"/>
<keyword evidence="3" id="KW-1185">Reference proteome</keyword>
<name>A0A5J5ACG2_9ASTE</name>
<dbReference type="Proteomes" id="UP000325577">
    <property type="component" value="Linkage Group LG3"/>
</dbReference>
<evidence type="ECO:0000313" key="2">
    <source>
        <dbReference type="EMBL" id="KAA8527157.1"/>
    </source>
</evidence>
<accession>A0A5J5ACG2</accession>
<feature type="region of interest" description="Disordered" evidence="1">
    <location>
        <begin position="1"/>
        <end position="34"/>
    </location>
</feature>
<evidence type="ECO:0000256" key="1">
    <source>
        <dbReference type="SAM" id="MobiDB-lite"/>
    </source>
</evidence>
<dbReference type="EMBL" id="CM018046">
    <property type="protein sequence ID" value="KAA8527157.1"/>
    <property type="molecule type" value="Genomic_DNA"/>
</dbReference>
<feature type="compositionally biased region" description="Polar residues" evidence="1">
    <location>
        <begin position="1"/>
        <end position="11"/>
    </location>
</feature>
<organism evidence="2 3">
    <name type="scientific">Nyssa sinensis</name>
    <dbReference type="NCBI Taxonomy" id="561372"/>
    <lineage>
        <taxon>Eukaryota</taxon>
        <taxon>Viridiplantae</taxon>
        <taxon>Streptophyta</taxon>
        <taxon>Embryophyta</taxon>
        <taxon>Tracheophyta</taxon>
        <taxon>Spermatophyta</taxon>
        <taxon>Magnoliopsida</taxon>
        <taxon>eudicotyledons</taxon>
        <taxon>Gunneridae</taxon>
        <taxon>Pentapetalae</taxon>
        <taxon>asterids</taxon>
        <taxon>Cornales</taxon>
        <taxon>Nyssaceae</taxon>
        <taxon>Nyssa</taxon>
    </lineage>
</organism>